<keyword evidence="3" id="KW-1185">Reference proteome</keyword>
<accession>A0A919N2T3</accession>
<evidence type="ECO:0000313" key="3">
    <source>
        <dbReference type="Proteomes" id="UP000636960"/>
    </source>
</evidence>
<dbReference type="AlphaFoldDB" id="A0A919N2T3"/>
<sequence>MLLTATWKDLATTPISQPVEVPAIRRLLIDPVAGLSVQMVLRIGYGRPAGPTPRRPLTDVLLPAGQPDRSDRAR</sequence>
<protein>
    <recommendedName>
        <fullName evidence="4">Nitroreductase domain-containing protein</fullName>
    </recommendedName>
</protein>
<feature type="region of interest" description="Disordered" evidence="1">
    <location>
        <begin position="48"/>
        <end position="74"/>
    </location>
</feature>
<evidence type="ECO:0000313" key="2">
    <source>
        <dbReference type="EMBL" id="GIF01783.1"/>
    </source>
</evidence>
<dbReference type="Gene3D" id="3.40.109.10">
    <property type="entry name" value="NADH Oxidase"/>
    <property type="match status" value="1"/>
</dbReference>
<proteinExistence type="predicted"/>
<evidence type="ECO:0008006" key="4">
    <source>
        <dbReference type="Google" id="ProtNLM"/>
    </source>
</evidence>
<dbReference type="EMBL" id="BOMV01000111">
    <property type="protein sequence ID" value="GIF01783.1"/>
    <property type="molecule type" value="Genomic_DNA"/>
</dbReference>
<dbReference type="SUPFAM" id="SSF55469">
    <property type="entry name" value="FMN-dependent nitroreductase-like"/>
    <property type="match status" value="1"/>
</dbReference>
<gene>
    <name evidence="2" type="ORF">Ari01nite_92470</name>
</gene>
<dbReference type="Proteomes" id="UP000636960">
    <property type="component" value="Unassembled WGS sequence"/>
</dbReference>
<comment type="caution">
    <text evidence="2">The sequence shown here is derived from an EMBL/GenBank/DDBJ whole genome shotgun (WGS) entry which is preliminary data.</text>
</comment>
<organism evidence="2 3">
    <name type="scientific">Paractinoplanes rishiriensis</name>
    <dbReference type="NCBI Taxonomy" id="1050105"/>
    <lineage>
        <taxon>Bacteria</taxon>
        <taxon>Bacillati</taxon>
        <taxon>Actinomycetota</taxon>
        <taxon>Actinomycetes</taxon>
        <taxon>Micromonosporales</taxon>
        <taxon>Micromonosporaceae</taxon>
        <taxon>Paractinoplanes</taxon>
    </lineage>
</organism>
<evidence type="ECO:0000256" key="1">
    <source>
        <dbReference type="SAM" id="MobiDB-lite"/>
    </source>
</evidence>
<reference evidence="2" key="1">
    <citation type="submission" date="2021-01" db="EMBL/GenBank/DDBJ databases">
        <title>Whole genome shotgun sequence of Actinoplanes rishiriensis NBRC 108556.</title>
        <authorList>
            <person name="Komaki H."/>
            <person name="Tamura T."/>
        </authorList>
    </citation>
    <scope>NUCLEOTIDE SEQUENCE</scope>
    <source>
        <strain evidence="2">NBRC 108556</strain>
    </source>
</reference>
<name>A0A919N2T3_9ACTN</name>
<dbReference type="GO" id="GO:0016491">
    <property type="term" value="F:oxidoreductase activity"/>
    <property type="evidence" value="ECO:0007669"/>
    <property type="project" value="InterPro"/>
</dbReference>
<dbReference type="InterPro" id="IPR000415">
    <property type="entry name" value="Nitroreductase-like"/>
</dbReference>